<protein>
    <recommendedName>
        <fullName evidence="3">Tetratricopeptide repeat protein</fullName>
    </recommendedName>
</protein>
<dbReference type="EMBL" id="RLII01000011">
    <property type="protein sequence ID" value="RXE58920.1"/>
    <property type="molecule type" value="Genomic_DNA"/>
</dbReference>
<dbReference type="RefSeq" id="WP_069194915.1">
    <property type="nucleotide sequence ID" value="NZ_RLII01000011.1"/>
</dbReference>
<gene>
    <name evidence="1" type="ORF">EFD62_09790</name>
</gene>
<dbReference type="OrthoDB" id="9762883at2"/>
<sequence>MDRMHTTVKLILAGTMILFAFTIIISATSCDILPPPASAIKPPQYINVSAGGVEDPKAIARRFLAPGTQFSYPVHPKNADAVREIDIDGDGQAELVALYRGRDLKNNGVEVFGVFILKQDKNKEWQIFWEQQYTANIVTLDLADIRDITGDNYPELLIGWNIGYRLGSNLDIYSLKEELQPKLISSIKYSEIVGIEDRKGVNSEIKPVLIMYLFDEEMYESENDGRRDEYLCMLQWNHMEWMESGLIEADDFYAYYYVDIIEDLKKSLEGYRNNYYQWYILAKAQVRSGKPLEALESIDNALEITQRYIDRHGASTIKEVFKYQKRAKILKAEAYIKTGKYHESIIESNYALENYDVENEDLVNIYLNLGNAYIGLKQYGTANMYLNKSCEMAETAYKEGTALYLLNSYKAKKELEYIKPFLTSSD</sequence>
<dbReference type="PROSITE" id="PS51257">
    <property type="entry name" value="PROKAR_LIPOPROTEIN"/>
    <property type="match status" value="1"/>
</dbReference>
<evidence type="ECO:0000313" key="1">
    <source>
        <dbReference type="EMBL" id="RXE58920.1"/>
    </source>
</evidence>
<evidence type="ECO:0008006" key="3">
    <source>
        <dbReference type="Google" id="ProtNLM"/>
    </source>
</evidence>
<accession>A0A4Q0I3R7</accession>
<keyword evidence="2" id="KW-1185">Reference proteome</keyword>
<reference evidence="2" key="1">
    <citation type="submission" date="2018-11" db="EMBL/GenBank/DDBJ databases">
        <title>Genome sequencing of a novel mesophilic and cellulolytic organism within the genus Hungateiclostridium.</title>
        <authorList>
            <person name="Rettenmaier R."/>
            <person name="Liebl W."/>
            <person name="Zverlov V."/>
        </authorList>
    </citation>
    <scope>NUCLEOTIDE SEQUENCE [LARGE SCALE GENOMIC DNA]</scope>
    <source>
        <strain evidence="2">N2K1</strain>
    </source>
</reference>
<dbReference type="AlphaFoldDB" id="A0A4Q0I3R7"/>
<dbReference type="InterPro" id="IPR019734">
    <property type="entry name" value="TPR_rpt"/>
</dbReference>
<dbReference type="SUPFAM" id="SSF69318">
    <property type="entry name" value="Integrin alpha N-terminal domain"/>
    <property type="match status" value="1"/>
</dbReference>
<dbReference type="Pfam" id="PF13181">
    <property type="entry name" value="TPR_8"/>
    <property type="match status" value="1"/>
</dbReference>
<organism evidence="1 2">
    <name type="scientific">Acetivibrio mesophilus</name>
    <dbReference type="NCBI Taxonomy" id="2487273"/>
    <lineage>
        <taxon>Bacteria</taxon>
        <taxon>Bacillati</taxon>
        <taxon>Bacillota</taxon>
        <taxon>Clostridia</taxon>
        <taxon>Eubacteriales</taxon>
        <taxon>Oscillospiraceae</taxon>
        <taxon>Acetivibrio</taxon>
    </lineage>
</organism>
<dbReference type="SUPFAM" id="SSF48452">
    <property type="entry name" value="TPR-like"/>
    <property type="match status" value="1"/>
</dbReference>
<proteinExistence type="predicted"/>
<dbReference type="SMART" id="SM00028">
    <property type="entry name" value="TPR"/>
    <property type="match status" value="2"/>
</dbReference>
<dbReference type="Gene3D" id="1.25.40.10">
    <property type="entry name" value="Tetratricopeptide repeat domain"/>
    <property type="match status" value="1"/>
</dbReference>
<dbReference type="InterPro" id="IPR028994">
    <property type="entry name" value="Integrin_alpha_N"/>
</dbReference>
<name>A0A4Q0I3R7_9FIRM</name>
<dbReference type="Proteomes" id="UP000289166">
    <property type="component" value="Unassembled WGS sequence"/>
</dbReference>
<dbReference type="InterPro" id="IPR011990">
    <property type="entry name" value="TPR-like_helical_dom_sf"/>
</dbReference>
<evidence type="ECO:0000313" key="2">
    <source>
        <dbReference type="Proteomes" id="UP000289166"/>
    </source>
</evidence>
<comment type="caution">
    <text evidence="1">The sequence shown here is derived from an EMBL/GenBank/DDBJ whole genome shotgun (WGS) entry which is preliminary data.</text>
</comment>